<evidence type="ECO:0000256" key="7">
    <source>
        <dbReference type="ARBA" id="ARBA00023065"/>
    </source>
</evidence>
<evidence type="ECO:0000313" key="11">
    <source>
        <dbReference type="EMBL" id="ROM89660.1"/>
    </source>
</evidence>
<dbReference type="Gene3D" id="1.20.1530.20">
    <property type="match status" value="1"/>
</dbReference>
<dbReference type="InterPro" id="IPR006153">
    <property type="entry name" value="Cation/H_exchanger_TM"/>
</dbReference>
<keyword evidence="7" id="KW-0406">Ion transport</keyword>
<evidence type="ECO:0000256" key="6">
    <source>
        <dbReference type="ARBA" id="ARBA00022989"/>
    </source>
</evidence>
<evidence type="ECO:0000259" key="10">
    <source>
        <dbReference type="Pfam" id="PF00999"/>
    </source>
</evidence>
<feature type="transmembrane region" description="Helical" evidence="9">
    <location>
        <begin position="372"/>
        <end position="390"/>
    </location>
</feature>
<feature type="transmembrane region" description="Helical" evidence="9">
    <location>
        <begin position="238"/>
        <end position="264"/>
    </location>
</feature>
<evidence type="ECO:0000256" key="4">
    <source>
        <dbReference type="ARBA" id="ARBA00022475"/>
    </source>
</evidence>
<dbReference type="PANTHER" id="PTHR32507">
    <property type="entry name" value="NA(+)/H(+) ANTIPORTER 1"/>
    <property type="match status" value="1"/>
</dbReference>
<keyword evidence="8 9" id="KW-0472">Membrane</keyword>
<comment type="subcellular location">
    <subcellularLocation>
        <location evidence="1">Cell membrane</location>
        <topology evidence="1">Multi-pass membrane protein</topology>
    </subcellularLocation>
</comment>
<proteinExistence type="predicted"/>
<feature type="transmembrane region" description="Helical" evidence="9">
    <location>
        <begin position="6"/>
        <end position="25"/>
    </location>
</feature>
<dbReference type="GO" id="GO:0015297">
    <property type="term" value="F:antiporter activity"/>
    <property type="evidence" value="ECO:0007669"/>
    <property type="project" value="UniProtKB-KW"/>
</dbReference>
<keyword evidence="4" id="KW-1003">Cell membrane</keyword>
<feature type="transmembrane region" description="Helical" evidence="9">
    <location>
        <begin position="98"/>
        <end position="131"/>
    </location>
</feature>
<name>A0A423GIU6_9PSED</name>
<accession>A0A423GIU6</accession>
<evidence type="ECO:0000256" key="9">
    <source>
        <dbReference type="SAM" id="Phobius"/>
    </source>
</evidence>
<dbReference type="GO" id="GO:0005886">
    <property type="term" value="C:plasma membrane"/>
    <property type="evidence" value="ECO:0007669"/>
    <property type="project" value="UniProtKB-SubCell"/>
</dbReference>
<gene>
    <name evidence="11" type="ORF">BK658_27700</name>
</gene>
<evidence type="ECO:0000256" key="2">
    <source>
        <dbReference type="ARBA" id="ARBA00022448"/>
    </source>
</evidence>
<keyword evidence="3" id="KW-0050">Antiport</keyword>
<evidence type="ECO:0000256" key="8">
    <source>
        <dbReference type="ARBA" id="ARBA00023136"/>
    </source>
</evidence>
<keyword evidence="2" id="KW-0813">Transport</keyword>
<dbReference type="PANTHER" id="PTHR32507:SF8">
    <property type="entry name" value="CNH1P"/>
    <property type="match status" value="1"/>
</dbReference>
<reference evidence="11 12" key="1">
    <citation type="submission" date="2016-10" db="EMBL/GenBank/DDBJ databases">
        <title>Comparative genome analysis of multiple Pseudomonas spp. focuses on biocontrol and plant growth promoting traits.</title>
        <authorList>
            <person name="Tao X.-Y."/>
            <person name="Taylor C.G."/>
        </authorList>
    </citation>
    <scope>NUCLEOTIDE SEQUENCE [LARGE SCALE GENOMIC DNA]</scope>
    <source>
        <strain evidence="11 12">37D10</strain>
    </source>
</reference>
<dbReference type="GO" id="GO:1902600">
    <property type="term" value="P:proton transmembrane transport"/>
    <property type="evidence" value="ECO:0007669"/>
    <property type="project" value="InterPro"/>
</dbReference>
<evidence type="ECO:0000256" key="5">
    <source>
        <dbReference type="ARBA" id="ARBA00022692"/>
    </source>
</evidence>
<dbReference type="Proteomes" id="UP000284684">
    <property type="component" value="Unassembled WGS sequence"/>
</dbReference>
<feature type="transmembrane region" description="Helical" evidence="9">
    <location>
        <begin position="195"/>
        <end position="218"/>
    </location>
</feature>
<dbReference type="AlphaFoldDB" id="A0A423GIU6"/>
<dbReference type="Pfam" id="PF00999">
    <property type="entry name" value="Na_H_Exchanger"/>
    <property type="match status" value="2"/>
</dbReference>
<keyword evidence="6 9" id="KW-1133">Transmembrane helix</keyword>
<protein>
    <submittedName>
        <fullName evidence="11">Sodium:proton antiporter</fullName>
    </submittedName>
</protein>
<sequence>MSIALWSLLIGILLITMVLAGTLLARLLLSSAMVYLVVGFALGPAGLGIIRLDPARHADILQWAAEVALLISLFAVGLRMGAVPLFDRRWLLPLRLAFISMAITVGLITIVGVWGLGLSLGGAVLLGGILAPTDPVLASGVQSKLSADPERLRFSLSGEGGLNDGTAFPFVMLGLGLLGLPELEGDGWSWWLVDALWATFGGLLIGGLLGTLIGKLVVRLRTRYHLAVGLDEFLSLGLVAVAYGAAQLCLASGFLAVFATGLALQHVKEQPRVGTASLGTAPRLSGHSSAELATHSHHASEAMSHAVESFNGRLESLAELALVLLVGAMLSYTEPWLALWWFIPLLFVLLRGLAVTLGTFGEPMPLRQRGMLIWFGIRGIGSIFYLMFALHNGVTGALAQQLITLTLATVAVSIVLHGVSVRPLMKWYRSRKARAV</sequence>
<organism evidence="11 12">
    <name type="scientific">Pseudomonas brassicacearum</name>
    <dbReference type="NCBI Taxonomy" id="930166"/>
    <lineage>
        <taxon>Bacteria</taxon>
        <taxon>Pseudomonadati</taxon>
        <taxon>Pseudomonadota</taxon>
        <taxon>Gammaproteobacteria</taxon>
        <taxon>Pseudomonadales</taxon>
        <taxon>Pseudomonadaceae</taxon>
        <taxon>Pseudomonas</taxon>
    </lineage>
</organism>
<comment type="caution">
    <text evidence="11">The sequence shown here is derived from an EMBL/GenBank/DDBJ whole genome shotgun (WGS) entry which is preliminary data.</text>
</comment>
<feature type="transmembrane region" description="Helical" evidence="9">
    <location>
        <begin position="32"/>
        <end position="51"/>
    </location>
</feature>
<dbReference type="EMBL" id="MOBI01000039">
    <property type="protein sequence ID" value="ROM89660.1"/>
    <property type="molecule type" value="Genomic_DNA"/>
</dbReference>
<feature type="domain" description="Cation/H+ exchanger transmembrane" evidence="10">
    <location>
        <begin position="15"/>
        <end position="272"/>
    </location>
</feature>
<evidence type="ECO:0000256" key="3">
    <source>
        <dbReference type="ARBA" id="ARBA00022449"/>
    </source>
</evidence>
<feature type="transmembrane region" description="Helical" evidence="9">
    <location>
        <begin position="338"/>
        <end position="360"/>
    </location>
</feature>
<keyword evidence="5 9" id="KW-0812">Transmembrane</keyword>
<dbReference type="RefSeq" id="WP_123585255.1">
    <property type="nucleotide sequence ID" value="NZ_MOBI01000039.1"/>
</dbReference>
<feature type="domain" description="Cation/H+ exchanger transmembrane" evidence="10">
    <location>
        <begin position="298"/>
        <end position="427"/>
    </location>
</feature>
<feature type="transmembrane region" description="Helical" evidence="9">
    <location>
        <begin position="63"/>
        <end position="86"/>
    </location>
</feature>
<feature type="transmembrane region" description="Helical" evidence="9">
    <location>
        <begin position="402"/>
        <end position="424"/>
    </location>
</feature>
<dbReference type="InterPro" id="IPR038770">
    <property type="entry name" value="Na+/solute_symporter_sf"/>
</dbReference>
<evidence type="ECO:0000256" key="1">
    <source>
        <dbReference type="ARBA" id="ARBA00004651"/>
    </source>
</evidence>
<evidence type="ECO:0000313" key="12">
    <source>
        <dbReference type="Proteomes" id="UP000284684"/>
    </source>
</evidence>